<reference evidence="1 2" key="1">
    <citation type="submission" date="2020-10" db="EMBL/GenBank/DDBJ databases">
        <title>Identification of Nocardia species via Next-generation sequencing and recognition of intraspecies genetic diversity.</title>
        <authorList>
            <person name="Li P."/>
            <person name="Li P."/>
            <person name="Lu B."/>
        </authorList>
    </citation>
    <scope>NUCLEOTIDE SEQUENCE [LARGE SCALE GENOMIC DNA]</scope>
    <source>
        <strain evidence="1 2">N-11</strain>
    </source>
</reference>
<evidence type="ECO:0000313" key="1">
    <source>
        <dbReference type="EMBL" id="MBF6228783.1"/>
    </source>
</evidence>
<gene>
    <name evidence="1" type="ORF">IU470_27240</name>
</gene>
<dbReference type="Proteomes" id="UP000807309">
    <property type="component" value="Unassembled WGS sequence"/>
</dbReference>
<protein>
    <submittedName>
        <fullName evidence="1">Uncharacterized protein</fullName>
    </submittedName>
</protein>
<accession>A0ABS0CH33</accession>
<comment type="caution">
    <text evidence="1">The sequence shown here is derived from an EMBL/GenBank/DDBJ whole genome shotgun (WGS) entry which is preliminary data.</text>
</comment>
<organism evidence="1 2">
    <name type="scientific">Nocardia abscessus</name>
    <dbReference type="NCBI Taxonomy" id="120957"/>
    <lineage>
        <taxon>Bacteria</taxon>
        <taxon>Bacillati</taxon>
        <taxon>Actinomycetota</taxon>
        <taxon>Actinomycetes</taxon>
        <taxon>Mycobacteriales</taxon>
        <taxon>Nocardiaceae</taxon>
        <taxon>Nocardia</taxon>
    </lineage>
</organism>
<dbReference type="EMBL" id="JADLRE010000025">
    <property type="protein sequence ID" value="MBF6228783.1"/>
    <property type="molecule type" value="Genomic_DNA"/>
</dbReference>
<evidence type="ECO:0000313" key="2">
    <source>
        <dbReference type="Proteomes" id="UP000807309"/>
    </source>
</evidence>
<dbReference type="RefSeq" id="WP_195035659.1">
    <property type="nucleotide sequence ID" value="NZ_JADLRE010000025.1"/>
</dbReference>
<proteinExistence type="predicted"/>
<name>A0ABS0CH33_9NOCA</name>
<sequence>MNLLHIEVDTAGFHAALEALMMDDPHPGDDYQDCPSHWLRRALYAYEWAKQAYLPRDSEMEPCQEVPQPGKAREAVLLHESLAQERWTRR</sequence>
<keyword evidence="2" id="KW-1185">Reference proteome</keyword>